<dbReference type="InterPro" id="IPR014238">
    <property type="entry name" value="Spore_YlmC/YmxH"/>
</dbReference>
<reference evidence="1 2" key="1">
    <citation type="submission" date="2016-11" db="EMBL/GenBank/DDBJ databases">
        <authorList>
            <person name="Jaros S."/>
            <person name="Januszkiewicz K."/>
            <person name="Wedrychowicz H."/>
        </authorList>
    </citation>
    <scope>NUCLEOTIDE SEQUENCE [LARGE SCALE GENOMIC DNA]</scope>
    <source>
        <strain evidence="1 2">DSM 3090</strain>
    </source>
</reference>
<gene>
    <name evidence="1" type="ORF">SAMN02745248_00047</name>
</gene>
<dbReference type="PANTHER" id="PTHR40061">
    <property type="entry name" value="SPORULATION PROTEIN YLMC-RELATED"/>
    <property type="match status" value="1"/>
</dbReference>
<dbReference type="AlphaFoldDB" id="A0A1M6J4W4"/>
<name>A0A1M6J4W4_9CLOT</name>
<protein>
    <submittedName>
        <fullName evidence="1">Sporulation protein, YlmC/YmxH family</fullName>
    </submittedName>
</protein>
<organism evidence="1 2">
    <name type="scientific">Hathewaya proteolytica DSM 3090</name>
    <dbReference type="NCBI Taxonomy" id="1121331"/>
    <lineage>
        <taxon>Bacteria</taxon>
        <taxon>Bacillati</taxon>
        <taxon>Bacillota</taxon>
        <taxon>Clostridia</taxon>
        <taxon>Eubacteriales</taxon>
        <taxon>Clostridiaceae</taxon>
        <taxon>Hathewaya</taxon>
    </lineage>
</organism>
<proteinExistence type="predicted"/>
<dbReference type="Proteomes" id="UP000183952">
    <property type="component" value="Unassembled WGS sequence"/>
</dbReference>
<dbReference type="STRING" id="1121331.SAMN02745248_00047"/>
<dbReference type="RefSeq" id="WP_178139194.1">
    <property type="nucleotide sequence ID" value="NZ_FRAD01000003.1"/>
</dbReference>
<evidence type="ECO:0000313" key="2">
    <source>
        <dbReference type="Proteomes" id="UP000183952"/>
    </source>
</evidence>
<dbReference type="InterPro" id="IPR011033">
    <property type="entry name" value="PRC_barrel-like_sf"/>
</dbReference>
<dbReference type="NCBIfam" id="TIGR02888">
    <property type="entry name" value="spore_YlmC_YmxH"/>
    <property type="match status" value="1"/>
</dbReference>
<evidence type="ECO:0000313" key="1">
    <source>
        <dbReference type="EMBL" id="SHJ41740.1"/>
    </source>
</evidence>
<keyword evidence="2" id="KW-1185">Reference proteome</keyword>
<dbReference type="PANTHER" id="PTHR40061:SF1">
    <property type="entry name" value="SPORULATION PROTEIN YLMC-RELATED"/>
    <property type="match status" value="1"/>
</dbReference>
<dbReference type="EMBL" id="FRAD01000003">
    <property type="protein sequence ID" value="SHJ41740.1"/>
    <property type="molecule type" value="Genomic_DNA"/>
</dbReference>
<dbReference type="Gene3D" id="2.30.30.240">
    <property type="entry name" value="PRC-barrel domain"/>
    <property type="match status" value="1"/>
</dbReference>
<accession>A0A1M6J4W4</accession>
<dbReference type="SUPFAM" id="SSF50346">
    <property type="entry name" value="PRC-barrel domain"/>
    <property type="match status" value="1"/>
</dbReference>
<sequence>MERLLSQLLNYDIININDGNKYGTLRENQVAIDKDGKFKLIIIKDFPRILVGLPNDDSSSVPWDSVKRIGIKTIIIDV</sequence>